<evidence type="ECO:0000313" key="3">
    <source>
        <dbReference type="WBParaSite" id="Gr19_v10_g10075.t1"/>
    </source>
</evidence>
<keyword evidence="2" id="KW-1185">Reference proteome</keyword>
<evidence type="ECO:0000313" key="2">
    <source>
        <dbReference type="Proteomes" id="UP000887572"/>
    </source>
</evidence>
<keyword evidence="1" id="KW-1133">Transmembrane helix</keyword>
<keyword evidence="1" id="KW-0472">Membrane</keyword>
<name>A0A914GNX5_GLORO</name>
<feature type="transmembrane region" description="Helical" evidence="1">
    <location>
        <begin position="12"/>
        <end position="39"/>
    </location>
</feature>
<protein>
    <submittedName>
        <fullName evidence="3">Uncharacterized protein</fullName>
    </submittedName>
</protein>
<proteinExistence type="predicted"/>
<dbReference type="AlphaFoldDB" id="A0A914GNX5"/>
<evidence type="ECO:0000256" key="1">
    <source>
        <dbReference type="SAM" id="Phobius"/>
    </source>
</evidence>
<keyword evidence="1" id="KW-0812">Transmembrane</keyword>
<organism evidence="2 3">
    <name type="scientific">Globodera rostochiensis</name>
    <name type="common">Golden nematode worm</name>
    <name type="synonym">Heterodera rostochiensis</name>
    <dbReference type="NCBI Taxonomy" id="31243"/>
    <lineage>
        <taxon>Eukaryota</taxon>
        <taxon>Metazoa</taxon>
        <taxon>Ecdysozoa</taxon>
        <taxon>Nematoda</taxon>
        <taxon>Chromadorea</taxon>
        <taxon>Rhabditida</taxon>
        <taxon>Tylenchina</taxon>
        <taxon>Tylenchomorpha</taxon>
        <taxon>Tylenchoidea</taxon>
        <taxon>Heteroderidae</taxon>
        <taxon>Heteroderinae</taxon>
        <taxon>Globodera</taxon>
    </lineage>
</organism>
<accession>A0A914GNX5</accession>
<dbReference type="Proteomes" id="UP000887572">
    <property type="component" value="Unplaced"/>
</dbReference>
<reference evidence="3" key="1">
    <citation type="submission" date="2022-11" db="UniProtKB">
        <authorList>
            <consortium name="WormBaseParasite"/>
        </authorList>
    </citation>
    <scope>IDENTIFICATION</scope>
</reference>
<dbReference type="WBParaSite" id="Gr19_v10_g10075.t1">
    <property type="protein sequence ID" value="Gr19_v10_g10075.t1"/>
    <property type="gene ID" value="Gr19_v10_g10075"/>
</dbReference>
<sequence>MDVRIEFYPSNNICALLCALSALLALPLFLLLLFITGLFDHFFETPIDQFRWSDVDVREQVIRDLLGPHLSNTNLRTDQSSALINPWPHLFPHPLIEPNCRQHFPVAHHFCAGPSTEAPVSAAAQMDALELPDTYFNNTLKVGVGIACVRQ</sequence>